<dbReference type="EMBL" id="CP046455">
    <property type="protein sequence ID" value="QGU07211.1"/>
    <property type="molecule type" value="Genomic_DNA"/>
</dbReference>
<reference evidence="2 3" key="1">
    <citation type="submission" date="2019-11" db="EMBL/GenBank/DDBJ databases">
        <title>Complete genome sequence of Corynebacterium kalinowskii 1959, a novel Corynebacterium species isolated from soil of a small paddock in Vilsendorf, Germany.</title>
        <authorList>
            <person name="Schaffert L."/>
            <person name="Ruwe M."/>
            <person name="Milse J."/>
            <person name="Hanuschka K."/>
            <person name="Ortseifen V."/>
            <person name="Droste J."/>
            <person name="Brandt D."/>
            <person name="Schlueter L."/>
            <person name="Kutter Y."/>
            <person name="Vinke S."/>
            <person name="Viehoefer P."/>
            <person name="Jacob L."/>
            <person name="Luebke N.-C."/>
            <person name="Schulte-Berndt E."/>
            <person name="Hain C."/>
            <person name="Linder M."/>
            <person name="Schmidt P."/>
            <person name="Wollenschlaeger L."/>
            <person name="Luttermann T."/>
            <person name="Thieme E."/>
            <person name="Hassa J."/>
            <person name="Haak M."/>
            <person name="Wittchen M."/>
            <person name="Mentz A."/>
            <person name="Persicke M."/>
            <person name="Busche T."/>
            <person name="Ruckert C."/>
        </authorList>
    </citation>
    <scope>NUCLEOTIDE SEQUENCE [LARGE SCALE GENOMIC DNA]</scope>
    <source>
        <strain evidence="2 3">2039</strain>
    </source>
</reference>
<keyword evidence="1" id="KW-0812">Transmembrane</keyword>
<feature type="transmembrane region" description="Helical" evidence="1">
    <location>
        <begin position="53"/>
        <end position="73"/>
    </location>
</feature>
<accession>A0A6B8W3W3</accession>
<evidence type="ECO:0008006" key="4">
    <source>
        <dbReference type="Google" id="ProtNLM"/>
    </source>
</evidence>
<keyword evidence="3" id="KW-1185">Reference proteome</keyword>
<name>A0A6B8W3W3_9CORY</name>
<dbReference type="Proteomes" id="UP000424462">
    <property type="component" value="Chromosome"/>
</dbReference>
<gene>
    <name evidence="2" type="ORF">COCCU_06360</name>
</gene>
<keyword evidence="1" id="KW-1133">Transmembrane helix</keyword>
<dbReference type="RefSeq" id="WP_156230726.1">
    <property type="nucleotide sequence ID" value="NZ_CP046455.1"/>
</dbReference>
<dbReference type="KEGG" id="cok:COCCU_06360"/>
<sequence length="83" mass="9414">MTTTELPLEGSDSILLPATYDIVWMTVPLIFLLIAGTVAFAERRRGASRVDTCLWFLVTLLAPVLGLLIWTLFRVRSRKHDRV</sequence>
<organism evidence="2 3">
    <name type="scientific">Corynebacterium occultum</name>
    <dbReference type="NCBI Taxonomy" id="2675219"/>
    <lineage>
        <taxon>Bacteria</taxon>
        <taxon>Bacillati</taxon>
        <taxon>Actinomycetota</taxon>
        <taxon>Actinomycetes</taxon>
        <taxon>Mycobacteriales</taxon>
        <taxon>Corynebacteriaceae</taxon>
        <taxon>Corynebacterium</taxon>
    </lineage>
</organism>
<feature type="transmembrane region" description="Helical" evidence="1">
    <location>
        <begin position="22"/>
        <end position="41"/>
    </location>
</feature>
<evidence type="ECO:0000256" key="1">
    <source>
        <dbReference type="SAM" id="Phobius"/>
    </source>
</evidence>
<proteinExistence type="predicted"/>
<protein>
    <recommendedName>
        <fullName evidence="4">Cardiolipin synthase N-terminal domain-containing protein</fullName>
    </recommendedName>
</protein>
<dbReference type="AlphaFoldDB" id="A0A6B8W3W3"/>
<evidence type="ECO:0000313" key="3">
    <source>
        <dbReference type="Proteomes" id="UP000424462"/>
    </source>
</evidence>
<keyword evidence="1" id="KW-0472">Membrane</keyword>
<evidence type="ECO:0000313" key="2">
    <source>
        <dbReference type="EMBL" id="QGU07211.1"/>
    </source>
</evidence>